<keyword evidence="2" id="KW-1003">Cell membrane</keyword>
<gene>
    <name evidence="7" type="ORF">GGQ66_004419</name>
</gene>
<dbReference type="Proteomes" id="UP000584824">
    <property type="component" value="Unassembled WGS sequence"/>
</dbReference>
<evidence type="ECO:0000313" key="7">
    <source>
        <dbReference type="EMBL" id="MBB4105831.1"/>
    </source>
</evidence>
<proteinExistence type="predicted"/>
<protein>
    <submittedName>
        <fullName evidence="7">O-antigen/teichoic acid export membrane protein</fullName>
    </submittedName>
</protein>
<keyword evidence="8" id="KW-1185">Reference proteome</keyword>
<dbReference type="Pfam" id="PF13440">
    <property type="entry name" value="Polysacc_synt_3"/>
    <property type="match status" value="1"/>
</dbReference>
<feature type="transmembrane region" description="Helical" evidence="6">
    <location>
        <begin position="444"/>
        <end position="462"/>
    </location>
</feature>
<feature type="transmembrane region" description="Helical" evidence="6">
    <location>
        <begin position="151"/>
        <end position="174"/>
    </location>
</feature>
<dbReference type="PROSITE" id="PS51257">
    <property type="entry name" value="PROKAR_LIPOPROTEIN"/>
    <property type="match status" value="1"/>
</dbReference>
<evidence type="ECO:0000256" key="2">
    <source>
        <dbReference type="ARBA" id="ARBA00022475"/>
    </source>
</evidence>
<feature type="transmembrane region" description="Helical" evidence="6">
    <location>
        <begin position="330"/>
        <end position="354"/>
    </location>
</feature>
<dbReference type="AlphaFoldDB" id="A0A7W6P4D1"/>
<keyword evidence="3 6" id="KW-0812">Transmembrane</keyword>
<evidence type="ECO:0000256" key="4">
    <source>
        <dbReference type="ARBA" id="ARBA00022989"/>
    </source>
</evidence>
<feature type="transmembrane region" description="Helical" evidence="6">
    <location>
        <begin position="12"/>
        <end position="34"/>
    </location>
</feature>
<feature type="transmembrane region" description="Helical" evidence="6">
    <location>
        <begin position="211"/>
        <end position="230"/>
    </location>
</feature>
<evidence type="ECO:0000313" key="8">
    <source>
        <dbReference type="Proteomes" id="UP000584824"/>
    </source>
</evidence>
<feature type="transmembrane region" description="Helical" evidence="6">
    <location>
        <begin position="46"/>
        <end position="67"/>
    </location>
</feature>
<dbReference type="PANTHER" id="PTHR30250:SF11">
    <property type="entry name" value="O-ANTIGEN TRANSPORTER-RELATED"/>
    <property type="match status" value="1"/>
</dbReference>
<dbReference type="GO" id="GO:0005886">
    <property type="term" value="C:plasma membrane"/>
    <property type="evidence" value="ECO:0007669"/>
    <property type="project" value="UniProtKB-SubCell"/>
</dbReference>
<sequence>MSKGIVANSVMNAASGLALLITGFACSIIAARLLGPEANGTIAFSLWLATTGSLIAELGTGVLLLRLLPQLKVQGVDETRRLGFAAFLIRPVVAATLLILVVSGAVFSQLESDHWIEMGPVVVIITGVLFFTQSIGSFSKNFLIGEQNLGAFFRLTVIASLVQLVAVIAGAVFYATPGALVGYIAGQAVVFFYSLRFVFRRADACGMHRRELAASSFLLSVEYIVASIFLTRVELLFLQKFHSAEVVGFYAVALSLANLALQLPVQLTGSLLPYYSEKLESSGGDRLPVAVFEGVVRSLSYVTLPMSFGLAAIAPPLVIAVFGIEFHPAGAVVAVLALFTPVFVFSQICTQYLFSQNMIRQRLMIDLAAAVLMVIGAVLIVPSLSGVGAALVRGLVFLATCIAMLRLMKFDGSMRGLFLSLIPVTAAAMLCGATAFAVTEIVSGVPGLILAIVAGAVAYVPALRLCRAVPREDADVILRMAGKLPARAQGLASAITGFVAPQAREA</sequence>
<feature type="transmembrane region" description="Helical" evidence="6">
    <location>
        <begin position="180"/>
        <end position="199"/>
    </location>
</feature>
<evidence type="ECO:0000256" key="1">
    <source>
        <dbReference type="ARBA" id="ARBA00004651"/>
    </source>
</evidence>
<feature type="transmembrane region" description="Helical" evidence="6">
    <location>
        <begin position="242"/>
        <end position="261"/>
    </location>
</feature>
<evidence type="ECO:0000256" key="5">
    <source>
        <dbReference type="ARBA" id="ARBA00023136"/>
    </source>
</evidence>
<comment type="caution">
    <text evidence="7">The sequence shown here is derived from an EMBL/GenBank/DDBJ whole genome shotgun (WGS) entry which is preliminary data.</text>
</comment>
<dbReference type="RefSeq" id="WP_183795680.1">
    <property type="nucleotide sequence ID" value="NZ_JACIDU010000032.1"/>
</dbReference>
<feature type="transmembrane region" description="Helical" evidence="6">
    <location>
        <begin position="363"/>
        <end position="381"/>
    </location>
</feature>
<organism evidence="7 8">
    <name type="scientific">Allorhizobium borbori</name>
    <dbReference type="NCBI Taxonomy" id="485907"/>
    <lineage>
        <taxon>Bacteria</taxon>
        <taxon>Pseudomonadati</taxon>
        <taxon>Pseudomonadota</taxon>
        <taxon>Alphaproteobacteria</taxon>
        <taxon>Hyphomicrobiales</taxon>
        <taxon>Rhizobiaceae</taxon>
        <taxon>Rhizobium/Agrobacterium group</taxon>
        <taxon>Allorhizobium</taxon>
    </lineage>
</organism>
<feature type="transmembrane region" description="Helical" evidence="6">
    <location>
        <begin position="387"/>
        <end position="405"/>
    </location>
</feature>
<keyword evidence="4 6" id="KW-1133">Transmembrane helix</keyword>
<feature type="transmembrane region" description="Helical" evidence="6">
    <location>
        <begin position="119"/>
        <end position="139"/>
    </location>
</feature>
<dbReference type="EMBL" id="JACIDU010000032">
    <property type="protein sequence ID" value="MBB4105831.1"/>
    <property type="molecule type" value="Genomic_DNA"/>
</dbReference>
<feature type="transmembrane region" description="Helical" evidence="6">
    <location>
        <begin position="87"/>
        <end position="107"/>
    </location>
</feature>
<evidence type="ECO:0000256" key="3">
    <source>
        <dbReference type="ARBA" id="ARBA00022692"/>
    </source>
</evidence>
<reference evidence="7 8" key="1">
    <citation type="submission" date="2020-08" db="EMBL/GenBank/DDBJ databases">
        <title>Genomic Encyclopedia of Type Strains, Phase IV (KMG-IV): sequencing the most valuable type-strain genomes for metagenomic binning, comparative biology and taxonomic classification.</title>
        <authorList>
            <person name="Goeker M."/>
        </authorList>
    </citation>
    <scope>NUCLEOTIDE SEQUENCE [LARGE SCALE GENOMIC DNA]</scope>
    <source>
        <strain evidence="7 8">DSM 26385</strain>
    </source>
</reference>
<feature type="transmembrane region" description="Helical" evidence="6">
    <location>
        <begin position="417"/>
        <end position="438"/>
    </location>
</feature>
<dbReference type="PANTHER" id="PTHR30250">
    <property type="entry name" value="PST FAMILY PREDICTED COLANIC ACID TRANSPORTER"/>
    <property type="match status" value="1"/>
</dbReference>
<accession>A0A7W6P4D1</accession>
<comment type="subcellular location">
    <subcellularLocation>
        <location evidence="1">Cell membrane</location>
        <topology evidence="1">Multi-pass membrane protein</topology>
    </subcellularLocation>
</comment>
<evidence type="ECO:0000256" key="6">
    <source>
        <dbReference type="SAM" id="Phobius"/>
    </source>
</evidence>
<keyword evidence="5 6" id="KW-0472">Membrane</keyword>
<feature type="transmembrane region" description="Helical" evidence="6">
    <location>
        <begin position="301"/>
        <end position="324"/>
    </location>
</feature>
<dbReference type="InterPro" id="IPR050833">
    <property type="entry name" value="Poly_Biosynth_Transport"/>
</dbReference>
<name>A0A7W6P4D1_9HYPH</name>